<comment type="caution">
    <text evidence="4">The sequence shown here is derived from an EMBL/GenBank/DDBJ whole genome shotgun (WGS) entry which is preliminary data.</text>
</comment>
<dbReference type="InterPro" id="IPR006047">
    <property type="entry name" value="GH13_cat_dom"/>
</dbReference>
<dbReference type="STRING" id="1563681.BFP71_18200"/>
<evidence type="ECO:0000313" key="4">
    <source>
        <dbReference type="EMBL" id="OEK05327.1"/>
    </source>
</evidence>
<dbReference type="GO" id="GO:0005975">
    <property type="term" value="P:carbohydrate metabolic process"/>
    <property type="evidence" value="ECO:0007669"/>
    <property type="project" value="InterPro"/>
</dbReference>
<sequence>MGFFLTPFDMTRFLLSFAFCLTFASLATAQIVTLEPSNANGEQEIKIVFDATQGDAGLVGASKVYMHSGVVIDSPTGTDWTNVVGNWGNDDGVGLMTKVNGESDKWEITLTPTARDYYGVSDGTNMFRLSMVFRDADGSSKGAGTPGSINGGEVTSNGDIYMNLAVSNFVQITAPTAEDIFVQDGESITLSGSASSSVTTMAILIDEGNGFEEKASVSTGTTINYDFEPTQSFRGTMKVMATINEEDVEITQPLNVNITSATEVLDLPAGLKKGINYQDDLTKATLVLEAPGKDFVYVVGDFNNWEIQADYLMNVTPDGELFWLEISDLVANKEYVFQYWVEGSIKIGDPYADKVADPWNDSFIPASVHNDIPDYDKTDFAIATTLETGQTPFEWDASEDSYQRPDKEDLVIYELLVRDFIGSHDYKDLVDTLDYLSNLGVNAIELMPIMEFEGNESWGYNPMYFFAPDKYYGTKDDLKNFIQACHKRGIAVILDMVLNHAFGLNPMVRMYWDEAAGKPAADSPWFNPDATHPFNVGFDFNHESTYTQDFVDSVNAYWINEYHFDGYRFDLSKGFTQTNNPSDVGAWSSFDQSRVDILTRMSDKLWETDEEAYVILEHFADNAEETALAAEGMLLWRNVGFPYWKALGGEATETFQGATTDSHVSYMESHDEQRQLWEVFQEGGSEEGYNTRDTTIALERLKMNAAFLYTLPGPKMLWQFGELGYDIDINFNTRVGNKPLVWGEGSLGYYDDPLRQFTYDAFAAILDLRKMVNEESNVTYAYDFSGETRSITIDSDDLDVLVVGNFGLTTNDMAIEYTQTGNWYDYFSGSTFSVDDANTDIALAPGEFRVFTSNQVSEGFADVVEVFENPVTVSPSEFSPDDEITITFDATKGSFDGTNGLQGADKVYMHAGVVFGDVSSENLENIVGNLTDDGVGQMTKVSGTDDSWEITITPTDYFSITSGEAVRIGMYFRDADNSNRGKGFRGSTIFVDMELQGELVTITPAQFDQDTQITLTFDARFGNRGLVGVDKVYMHSGIALSENSVEFDDFIVGNWGEDDGVGQMTRSSANNNQWQITMTPTTYYGMSETDVAYRLAFVFRNADGSRKGEGLPGEFENGTVLSNGDIFYDIPIIKQITSIEDELPGFNYYPNPTQGIINFSGEIPGTPRKVVIHGLNGQQVFEKNLASGRLEPIDISGLKSGLYLLRILTDQKGYTLKVLVR</sequence>
<dbReference type="OrthoDB" id="9761875at2"/>
<dbReference type="SUPFAM" id="SSF81296">
    <property type="entry name" value="E set domains"/>
    <property type="match status" value="1"/>
</dbReference>
<comment type="similarity">
    <text evidence="1">Belongs to the glycosyl hydrolase 13 family.</text>
</comment>
<dbReference type="EMBL" id="MDGQ01000005">
    <property type="protein sequence ID" value="OEK05327.1"/>
    <property type="molecule type" value="Genomic_DNA"/>
</dbReference>
<dbReference type="Pfam" id="PF16328">
    <property type="entry name" value="DUF4961"/>
    <property type="match status" value="2"/>
</dbReference>
<dbReference type="AlphaFoldDB" id="A0A1E5T206"/>
<name>A0A1E5T206_9BACT</name>
<dbReference type="SUPFAM" id="SSF51445">
    <property type="entry name" value="(Trans)glycosidases"/>
    <property type="match status" value="1"/>
</dbReference>
<reference evidence="4 5" key="1">
    <citation type="submission" date="2016-08" db="EMBL/GenBank/DDBJ databases">
        <title>Draft genome of Fabibacter sp. strain SK-8.</title>
        <authorList>
            <person name="Wong S.-K."/>
            <person name="Hamasaki K."/>
            <person name="Yoshizawa S."/>
        </authorList>
    </citation>
    <scope>NUCLEOTIDE SEQUENCE [LARGE SCALE GENOMIC DNA]</scope>
    <source>
        <strain evidence="4 5">SK-8</strain>
    </source>
</reference>
<protein>
    <recommendedName>
        <fullName evidence="3">Glycosyl hydrolase family 13 catalytic domain-containing protein</fullName>
    </recommendedName>
</protein>
<gene>
    <name evidence="4" type="ORF">BFP71_18200</name>
</gene>
<dbReference type="Gene3D" id="3.20.20.80">
    <property type="entry name" value="Glycosidases"/>
    <property type="match status" value="1"/>
</dbReference>
<dbReference type="InterPro" id="IPR017853">
    <property type="entry name" value="GH"/>
</dbReference>
<accession>A0A1E5T206</accession>
<evidence type="ECO:0000256" key="2">
    <source>
        <dbReference type="SAM" id="SignalP"/>
    </source>
</evidence>
<feature type="chain" id="PRO_5009185862" description="Glycosyl hydrolase family 13 catalytic domain-containing protein" evidence="2">
    <location>
        <begin position="30"/>
        <end position="1221"/>
    </location>
</feature>
<keyword evidence="2" id="KW-0732">Signal</keyword>
<dbReference type="Pfam" id="PF18962">
    <property type="entry name" value="Por_Secre_tail"/>
    <property type="match status" value="1"/>
</dbReference>
<feature type="domain" description="Glycosyl hydrolase family 13 catalytic" evidence="3">
    <location>
        <begin position="414"/>
        <end position="769"/>
    </location>
</feature>
<dbReference type="CDD" id="cd11350">
    <property type="entry name" value="AmyAc_4"/>
    <property type="match status" value="1"/>
</dbReference>
<dbReference type="InterPro" id="IPR013783">
    <property type="entry name" value="Ig-like_fold"/>
</dbReference>
<dbReference type="InterPro" id="IPR032522">
    <property type="entry name" value="DUF4961"/>
</dbReference>
<proteinExistence type="inferred from homology"/>
<dbReference type="Proteomes" id="UP000095552">
    <property type="component" value="Unassembled WGS sequence"/>
</dbReference>
<dbReference type="PANTHER" id="PTHR43002">
    <property type="entry name" value="GLYCOGEN DEBRANCHING ENZYME"/>
    <property type="match status" value="1"/>
</dbReference>
<evidence type="ECO:0000259" key="3">
    <source>
        <dbReference type="SMART" id="SM00642"/>
    </source>
</evidence>
<evidence type="ECO:0000256" key="1">
    <source>
        <dbReference type="ARBA" id="ARBA00008061"/>
    </source>
</evidence>
<feature type="signal peptide" evidence="2">
    <location>
        <begin position="1"/>
        <end position="29"/>
    </location>
</feature>
<dbReference type="InterPro" id="IPR026444">
    <property type="entry name" value="Secre_tail"/>
</dbReference>
<organism evidence="4 5">
    <name type="scientific">Roseivirga misakiensis</name>
    <dbReference type="NCBI Taxonomy" id="1563681"/>
    <lineage>
        <taxon>Bacteria</taxon>
        <taxon>Pseudomonadati</taxon>
        <taxon>Bacteroidota</taxon>
        <taxon>Cytophagia</taxon>
        <taxon>Cytophagales</taxon>
        <taxon>Roseivirgaceae</taxon>
        <taxon>Roseivirga</taxon>
    </lineage>
</organism>
<evidence type="ECO:0000313" key="5">
    <source>
        <dbReference type="Proteomes" id="UP000095552"/>
    </source>
</evidence>
<dbReference type="Gene3D" id="2.60.40.10">
    <property type="entry name" value="Immunoglobulins"/>
    <property type="match status" value="1"/>
</dbReference>
<dbReference type="NCBIfam" id="TIGR04183">
    <property type="entry name" value="Por_Secre_tail"/>
    <property type="match status" value="1"/>
</dbReference>
<dbReference type="SMART" id="SM00642">
    <property type="entry name" value="Aamy"/>
    <property type="match status" value="1"/>
</dbReference>
<keyword evidence="5" id="KW-1185">Reference proteome</keyword>
<dbReference type="Pfam" id="PF00128">
    <property type="entry name" value="Alpha-amylase"/>
    <property type="match status" value="1"/>
</dbReference>
<dbReference type="InterPro" id="IPR014756">
    <property type="entry name" value="Ig_E-set"/>
</dbReference>